<sequence length="828" mass="92895">MANPPKAKTFDWEMYRYIPSLAGAIISMIIFLILTLLLFWQWLRTRNHILIFVIIGTISEVIGYGNRIGSHYDNQAWEPFIAQGTLLLVGPLFFAATIYMMLGRTIVLAGGQDLSLIKPRWYTHVFVGADIFTLVLQGLGASIMGTMKLNLAIAGEKIVIAGLALQVATFVFFLIAAINFQLCMERKAAVSASLGTPANNDWRKLLWILYSVSSLVLLRCIFRLVEYAMGNAAYLIAHEWTLYVFDTTPMFLTVLLLLVLQPTNYVTKVYRKGSIDSEDEVQLEGGEANAGFVAKRPHKKSRGGCGTCKKRKVKCDEAQPSCTYCSVRKLACVYPTEAQKEQDTSSSDTSLDREYDLLDFNEPVDTSMWLTPAATTSSGQLNATELKYLHHYTTSVWKSMSLQQNDNVAFINRDWVPRSCIASEHMLYSILSISAGHLHARSLSKTSSDQTLSLVYRQRAFSSYNKQLANITSENYESLLITSMWMMVMVPPPTLPCSDEACLTWASSLFTMMQGLRILASLRWASGIERLTIYPLFRRELKKLPPPPMLTPLPAWFFYTGTRQAAEWRFPNSPNDDYSDSEATPPPPRSSPSPSPPPPTSAGVHMDTSRLPTRPQSLMTASESPHAPASWKAKPDTYSASAPAFLPPALLALLHILVDPSHAGPIDLHRPILIPVLHALSPIFLSLYYYRLSPDLHIRIFVLPTFLTPEFLALARAREPRALVLLGWWFALLSLLPKQNKWFAEDSVARVLQAVSNAIMRTGDGVLVDAMEGAYRIVKVERERGKEAAARTIFAGWEGVNWEEGPGREEEWRRRENECWAMEEVESE</sequence>
<dbReference type="PANTHER" id="PTHR31465:SF27">
    <property type="entry name" value="DOMAIN PROTEIN, PUTATIVE (AFU_ORTHOLOGUE AFUA_3G01030)-RELATED"/>
    <property type="match status" value="1"/>
</dbReference>
<dbReference type="Pfam" id="PF11951">
    <property type="entry name" value="Fungal_trans_2"/>
    <property type="match status" value="1"/>
</dbReference>
<dbReference type="Proteomes" id="UP000756921">
    <property type="component" value="Unassembled WGS sequence"/>
</dbReference>
<dbReference type="CDD" id="cd00067">
    <property type="entry name" value="GAL4"/>
    <property type="match status" value="1"/>
</dbReference>
<gene>
    <name evidence="9" type="ORF">PMIN01_04335</name>
</gene>
<dbReference type="PANTHER" id="PTHR31465">
    <property type="entry name" value="PROTEIN RTA1-RELATED"/>
    <property type="match status" value="1"/>
</dbReference>
<accession>A0A9P6KS69</accession>
<feature type="transmembrane region" description="Helical" evidence="7">
    <location>
        <begin position="202"/>
        <end position="222"/>
    </location>
</feature>
<evidence type="ECO:0000313" key="10">
    <source>
        <dbReference type="Proteomes" id="UP000756921"/>
    </source>
</evidence>
<dbReference type="Pfam" id="PF00172">
    <property type="entry name" value="Zn_clus"/>
    <property type="match status" value="1"/>
</dbReference>
<dbReference type="InterPro" id="IPR036864">
    <property type="entry name" value="Zn2-C6_fun-type_DNA-bd_sf"/>
</dbReference>
<evidence type="ECO:0000313" key="9">
    <source>
        <dbReference type="EMBL" id="KAF9736556.1"/>
    </source>
</evidence>
<dbReference type="OrthoDB" id="3546279at2759"/>
<feature type="transmembrane region" description="Helical" evidence="7">
    <location>
        <begin position="21"/>
        <end position="43"/>
    </location>
</feature>
<evidence type="ECO:0000256" key="6">
    <source>
        <dbReference type="SAM" id="MobiDB-lite"/>
    </source>
</evidence>
<dbReference type="GO" id="GO:0016020">
    <property type="term" value="C:membrane"/>
    <property type="evidence" value="ECO:0007669"/>
    <property type="project" value="UniProtKB-SubCell"/>
</dbReference>
<proteinExistence type="predicted"/>
<keyword evidence="2 7" id="KW-0812">Transmembrane</keyword>
<dbReference type="Pfam" id="PF04479">
    <property type="entry name" value="RTA1"/>
    <property type="match status" value="1"/>
</dbReference>
<dbReference type="GO" id="GO:0008270">
    <property type="term" value="F:zinc ion binding"/>
    <property type="evidence" value="ECO:0007669"/>
    <property type="project" value="InterPro"/>
</dbReference>
<keyword evidence="3 7" id="KW-1133">Transmembrane helix</keyword>
<dbReference type="Gene3D" id="4.10.240.10">
    <property type="entry name" value="Zn(2)-C6 fungal-type DNA-binding domain"/>
    <property type="match status" value="1"/>
</dbReference>
<evidence type="ECO:0000256" key="2">
    <source>
        <dbReference type="ARBA" id="ARBA00022692"/>
    </source>
</evidence>
<feature type="transmembrane region" description="Helical" evidence="7">
    <location>
        <begin position="242"/>
        <end position="260"/>
    </location>
</feature>
<keyword evidence="4 7" id="KW-0472">Membrane</keyword>
<feature type="transmembrane region" description="Helical" evidence="7">
    <location>
        <begin position="121"/>
        <end position="146"/>
    </location>
</feature>
<feature type="transmembrane region" description="Helical" evidence="7">
    <location>
        <begin position="158"/>
        <end position="182"/>
    </location>
</feature>
<name>A0A9P6KS69_9PLEO</name>
<reference evidence="9" key="1">
    <citation type="journal article" date="2020" name="Mol. Plant Microbe Interact.">
        <title>Genome Sequence of the Biocontrol Agent Coniothyrium minitans strain Conio (IMI 134523).</title>
        <authorList>
            <person name="Patel D."/>
            <person name="Shittu T.A."/>
            <person name="Baroncelli R."/>
            <person name="Muthumeenakshi S."/>
            <person name="Osborne T.H."/>
            <person name="Janganan T.K."/>
            <person name="Sreenivasaprasad S."/>
        </authorList>
    </citation>
    <scope>NUCLEOTIDE SEQUENCE</scope>
    <source>
        <strain evidence="9">Conio</strain>
    </source>
</reference>
<feature type="transmembrane region" description="Helical" evidence="7">
    <location>
        <begin position="49"/>
        <end position="68"/>
    </location>
</feature>
<dbReference type="SUPFAM" id="SSF57701">
    <property type="entry name" value="Zn2/Cys6 DNA-binding domain"/>
    <property type="match status" value="1"/>
</dbReference>
<protein>
    <submittedName>
        <fullName evidence="9">RTA1 domain-containing protein</fullName>
    </submittedName>
</protein>
<comment type="caution">
    <text evidence="9">The sequence shown here is derived from an EMBL/GenBank/DDBJ whole genome shotgun (WGS) entry which is preliminary data.</text>
</comment>
<evidence type="ECO:0000256" key="5">
    <source>
        <dbReference type="ARBA" id="ARBA00023242"/>
    </source>
</evidence>
<feature type="domain" description="Zn(2)-C6 fungal-type" evidence="8">
    <location>
        <begin position="304"/>
        <end position="334"/>
    </location>
</feature>
<evidence type="ECO:0000256" key="7">
    <source>
        <dbReference type="SAM" id="Phobius"/>
    </source>
</evidence>
<dbReference type="PROSITE" id="PS00463">
    <property type="entry name" value="ZN2_CY6_FUNGAL_1"/>
    <property type="match status" value="1"/>
</dbReference>
<feature type="compositionally biased region" description="Pro residues" evidence="6">
    <location>
        <begin position="584"/>
        <end position="600"/>
    </location>
</feature>
<dbReference type="InterPro" id="IPR001138">
    <property type="entry name" value="Zn2Cys6_DnaBD"/>
</dbReference>
<dbReference type="InterPro" id="IPR007568">
    <property type="entry name" value="RTA1"/>
</dbReference>
<dbReference type="SMART" id="SM00066">
    <property type="entry name" value="GAL4"/>
    <property type="match status" value="1"/>
</dbReference>
<dbReference type="GO" id="GO:0000981">
    <property type="term" value="F:DNA-binding transcription factor activity, RNA polymerase II-specific"/>
    <property type="evidence" value="ECO:0007669"/>
    <property type="project" value="InterPro"/>
</dbReference>
<evidence type="ECO:0000256" key="1">
    <source>
        <dbReference type="ARBA" id="ARBA00004141"/>
    </source>
</evidence>
<dbReference type="AlphaFoldDB" id="A0A9P6KS69"/>
<evidence type="ECO:0000256" key="4">
    <source>
        <dbReference type="ARBA" id="ARBA00023136"/>
    </source>
</evidence>
<keyword evidence="5" id="KW-0539">Nucleus</keyword>
<dbReference type="PROSITE" id="PS50048">
    <property type="entry name" value="ZN2_CY6_FUNGAL_2"/>
    <property type="match status" value="1"/>
</dbReference>
<organism evidence="9 10">
    <name type="scientific">Paraphaeosphaeria minitans</name>
    <dbReference type="NCBI Taxonomy" id="565426"/>
    <lineage>
        <taxon>Eukaryota</taxon>
        <taxon>Fungi</taxon>
        <taxon>Dikarya</taxon>
        <taxon>Ascomycota</taxon>
        <taxon>Pezizomycotina</taxon>
        <taxon>Dothideomycetes</taxon>
        <taxon>Pleosporomycetidae</taxon>
        <taxon>Pleosporales</taxon>
        <taxon>Massarineae</taxon>
        <taxon>Didymosphaeriaceae</taxon>
        <taxon>Paraphaeosphaeria</taxon>
    </lineage>
</organism>
<dbReference type="InterPro" id="IPR021858">
    <property type="entry name" value="Fun_TF"/>
</dbReference>
<feature type="compositionally biased region" description="Polar residues" evidence="6">
    <location>
        <begin position="610"/>
        <end position="623"/>
    </location>
</feature>
<feature type="region of interest" description="Disordered" evidence="6">
    <location>
        <begin position="569"/>
        <end position="633"/>
    </location>
</feature>
<comment type="subcellular location">
    <subcellularLocation>
        <location evidence="1">Membrane</location>
        <topology evidence="1">Multi-pass membrane protein</topology>
    </subcellularLocation>
</comment>
<evidence type="ECO:0000256" key="3">
    <source>
        <dbReference type="ARBA" id="ARBA00022989"/>
    </source>
</evidence>
<feature type="transmembrane region" description="Helical" evidence="7">
    <location>
        <begin position="80"/>
        <end position="101"/>
    </location>
</feature>
<evidence type="ECO:0000259" key="8">
    <source>
        <dbReference type="PROSITE" id="PS50048"/>
    </source>
</evidence>
<dbReference type="EMBL" id="WJXW01000004">
    <property type="protein sequence ID" value="KAF9736556.1"/>
    <property type="molecule type" value="Genomic_DNA"/>
</dbReference>
<keyword evidence="10" id="KW-1185">Reference proteome</keyword>